<comment type="caution">
    <text evidence="1">The sequence shown here is derived from an EMBL/GenBank/DDBJ whole genome shotgun (WGS) entry which is preliminary data.</text>
</comment>
<reference evidence="2" key="1">
    <citation type="journal article" date="2022" name="Mol. Ecol. Resour.">
        <title>The genomes of chicory, endive, great burdock and yacon provide insights into Asteraceae palaeo-polyploidization history and plant inulin production.</title>
        <authorList>
            <person name="Fan W."/>
            <person name="Wang S."/>
            <person name="Wang H."/>
            <person name="Wang A."/>
            <person name="Jiang F."/>
            <person name="Liu H."/>
            <person name="Zhao H."/>
            <person name="Xu D."/>
            <person name="Zhang Y."/>
        </authorList>
    </citation>
    <scope>NUCLEOTIDE SEQUENCE [LARGE SCALE GENOMIC DNA]</scope>
    <source>
        <strain evidence="2">cv. Punajuju</strain>
    </source>
</reference>
<sequence length="119" mass="13244">MTEGGVDFSFECAGNLDVLREAFLSNHDGWGLTIVLGIHPTPRMLPLHPMELFDGRRITGSVFGGFKGKSQLPLFAHQCMHQGGVNLEEFITHELPFNNIDKAFELLVIGKSLRCLLHL</sequence>
<gene>
    <name evidence="1" type="ORF">L2E82_06613</name>
</gene>
<reference evidence="1 2" key="2">
    <citation type="journal article" date="2022" name="Mol. Ecol. Resour.">
        <title>The genomes of chicory, endive, great burdock and yacon provide insights into Asteraceae paleo-polyploidization history and plant inulin production.</title>
        <authorList>
            <person name="Fan W."/>
            <person name="Wang S."/>
            <person name="Wang H."/>
            <person name="Wang A."/>
            <person name="Jiang F."/>
            <person name="Liu H."/>
            <person name="Zhao H."/>
            <person name="Xu D."/>
            <person name="Zhang Y."/>
        </authorList>
    </citation>
    <scope>NUCLEOTIDE SEQUENCE [LARGE SCALE GENOMIC DNA]</scope>
    <source>
        <strain evidence="2">cv. Punajuju</strain>
        <tissue evidence="1">Leaves</tissue>
    </source>
</reference>
<organism evidence="1 2">
    <name type="scientific">Cichorium intybus</name>
    <name type="common">Chicory</name>
    <dbReference type="NCBI Taxonomy" id="13427"/>
    <lineage>
        <taxon>Eukaryota</taxon>
        <taxon>Viridiplantae</taxon>
        <taxon>Streptophyta</taxon>
        <taxon>Embryophyta</taxon>
        <taxon>Tracheophyta</taxon>
        <taxon>Spermatophyta</taxon>
        <taxon>Magnoliopsida</taxon>
        <taxon>eudicotyledons</taxon>
        <taxon>Gunneridae</taxon>
        <taxon>Pentapetalae</taxon>
        <taxon>asterids</taxon>
        <taxon>campanulids</taxon>
        <taxon>Asterales</taxon>
        <taxon>Asteraceae</taxon>
        <taxon>Cichorioideae</taxon>
        <taxon>Cichorieae</taxon>
        <taxon>Cichoriinae</taxon>
        <taxon>Cichorium</taxon>
    </lineage>
</organism>
<evidence type="ECO:0000313" key="2">
    <source>
        <dbReference type="Proteomes" id="UP001055811"/>
    </source>
</evidence>
<proteinExistence type="predicted"/>
<name>A0ACB9HC25_CICIN</name>
<dbReference type="EMBL" id="CM042009">
    <property type="protein sequence ID" value="KAI3792725.1"/>
    <property type="molecule type" value="Genomic_DNA"/>
</dbReference>
<dbReference type="Proteomes" id="UP001055811">
    <property type="component" value="Linkage Group LG01"/>
</dbReference>
<evidence type="ECO:0000313" key="1">
    <source>
        <dbReference type="EMBL" id="KAI3792725.1"/>
    </source>
</evidence>
<protein>
    <submittedName>
        <fullName evidence="1">Uncharacterized protein</fullName>
    </submittedName>
</protein>
<accession>A0ACB9HC25</accession>
<keyword evidence="2" id="KW-1185">Reference proteome</keyword>